<dbReference type="OrthoDB" id="677376at2759"/>
<name>A0A5J9SMX3_9POAL</name>
<protein>
    <submittedName>
        <fullName evidence="1">Uncharacterized protein</fullName>
    </submittedName>
</protein>
<proteinExistence type="predicted"/>
<evidence type="ECO:0000313" key="3">
    <source>
        <dbReference type="Proteomes" id="UP000324897"/>
    </source>
</evidence>
<dbReference type="EMBL" id="RWGY01000609">
    <property type="protein sequence ID" value="TVU00310.1"/>
    <property type="molecule type" value="Genomic_DNA"/>
</dbReference>
<reference evidence="1 3" key="1">
    <citation type="journal article" date="2019" name="Sci. Rep.">
        <title>A high-quality genome of Eragrostis curvula grass provides insights into Poaceae evolution and supports new strategies to enhance forage quality.</title>
        <authorList>
            <person name="Carballo J."/>
            <person name="Santos B.A.C.M."/>
            <person name="Zappacosta D."/>
            <person name="Garbus I."/>
            <person name="Selva J.P."/>
            <person name="Gallo C.A."/>
            <person name="Diaz A."/>
            <person name="Albertini E."/>
            <person name="Caccamo M."/>
            <person name="Echenique V."/>
        </authorList>
    </citation>
    <scope>NUCLEOTIDE SEQUENCE [LARGE SCALE GENOMIC DNA]</scope>
    <source>
        <strain evidence="3">cv. Victoria</strain>
        <tissue evidence="1">Leaf</tissue>
    </source>
</reference>
<gene>
    <name evidence="2" type="ORF">EJB05_09538</name>
    <name evidence="1" type="ORF">EJB05_54269</name>
</gene>
<organism evidence="1 3">
    <name type="scientific">Eragrostis curvula</name>
    <name type="common">weeping love grass</name>
    <dbReference type="NCBI Taxonomy" id="38414"/>
    <lineage>
        <taxon>Eukaryota</taxon>
        <taxon>Viridiplantae</taxon>
        <taxon>Streptophyta</taxon>
        <taxon>Embryophyta</taxon>
        <taxon>Tracheophyta</taxon>
        <taxon>Spermatophyta</taxon>
        <taxon>Magnoliopsida</taxon>
        <taxon>Liliopsida</taxon>
        <taxon>Poales</taxon>
        <taxon>Poaceae</taxon>
        <taxon>PACMAD clade</taxon>
        <taxon>Chloridoideae</taxon>
        <taxon>Eragrostideae</taxon>
        <taxon>Eragrostidinae</taxon>
        <taxon>Eragrostis</taxon>
    </lineage>
</organism>
<comment type="caution">
    <text evidence="1">The sequence shown here is derived from an EMBL/GenBank/DDBJ whole genome shotgun (WGS) entry which is preliminary data.</text>
</comment>
<dbReference type="EMBL" id="RWGY01000005">
    <property type="protein sequence ID" value="TVU43100.1"/>
    <property type="molecule type" value="Genomic_DNA"/>
</dbReference>
<evidence type="ECO:0000313" key="2">
    <source>
        <dbReference type="EMBL" id="TVU43100.1"/>
    </source>
</evidence>
<accession>A0A5J9SMX3</accession>
<dbReference type="Proteomes" id="UP000324897">
    <property type="component" value="Unassembled WGS sequence"/>
</dbReference>
<sequence length="123" mass="14098">GLLTDDELFHSDHKSVFSEIRVGFRLENAGLVFIPCLISNQWLLIVANFIDCRFDVLNPDKVTSDETKKVDIEAIREVLLFQLVCFPYNEERLPIAKKFVDKYFESLLQENSKSLLQSTQGGS</sequence>
<feature type="non-terminal residue" evidence="1">
    <location>
        <position position="1"/>
    </location>
</feature>
<dbReference type="Gramene" id="TVU43100">
    <property type="protein sequence ID" value="TVU43100"/>
    <property type="gene ID" value="EJB05_09538"/>
</dbReference>
<keyword evidence="3" id="KW-1185">Reference proteome</keyword>
<dbReference type="AlphaFoldDB" id="A0A5J9SMX3"/>
<evidence type="ECO:0000313" key="1">
    <source>
        <dbReference type="EMBL" id="TVU00310.1"/>
    </source>
</evidence>
<dbReference type="Gramene" id="TVU00310">
    <property type="protein sequence ID" value="TVU00310"/>
    <property type="gene ID" value="EJB05_54269"/>
</dbReference>